<sequence>MESGKAFIGTSGWKYPHWDNTFYPADVKKQNQLKHFAKNFCTVELNNSFYRQPKIENYAAWKAAVPPDFVFAVKAHRYFTHLKKLNVESRELVNFLDRCATLGENLGPILFQLPPKWKLNTGRFEAFLSALPKGYRYTFEFREPSWYCDEVYELLRRYNCAFCIYHLGGHQSPIVATADFVYIRLHGPTEKYQGDYNDEHLLAWATQCAKWLSEKKDLYVYFDNDQLAYAAFNAIAFKKMLGDE</sequence>
<evidence type="ECO:0000313" key="1">
    <source>
        <dbReference type="EMBL" id="QPH41273.1"/>
    </source>
</evidence>
<dbReference type="InterPro" id="IPR036520">
    <property type="entry name" value="UPF0759_sf"/>
</dbReference>
<dbReference type="Gene3D" id="3.20.20.410">
    <property type="entry name" value="Protein of unknown function UPF0759"/>
    <property type="match status" value="1"/>
</dbReference>
<accession>A0A7S9Q0D4</accession>
<dbReference type="PANTHER" id="PTHR30348">
    <property type="entry name" value="UNCHARACTERIZED PROTEIN YECE"/>
    <property type="match status" value="1"/>
</dbReference>
<evidence type="ECO:0000313" key="2">
    <source>
        <dbReference type="Proteomes" id="UP000594759"/>
    </source>
</evidence>
<dbReference type="PANTHER" id="PTHR30348:SF4">
    <property type="entry name" value="DUF72 DOMAIN-CONTAINING PROTEIN"/>
    <property type="match status" value="1"/>
</dbReference>
<dbReference type="RefSeq" id="WP_196100724.1">
    <property type="nucleotide sequence ID" value="NZ_CP064939.1"/>
</dbReference>
<dbReference type="Proteomes" id="UP000594759">
    <property type="component" value="Chromosome"/>
</dbReference>
<dbReference type="KEGG" id="pex:IZT61_08465"/>
<dbReference type="AlphaFoldDB" id="A0A7S9Q0D4"/>
<proteinExistence type="predicted"/>
<name>A0A7S9Q0D4_9SPHI</name>
<protein>
    <submittedName>
        <fullName evidence="1">DUF72 domain-containing protein</fullName>
    </submittedName>
</protein>
<dbReference type="EMBL" id="CP064939">
    <property type="protein sequence ID" value="QPH41273.1"/>
    <property type="molecule type" value="Genomic_DNA"/>
</dbReference>
<dbReference type="InterPro" id="IPR002763">
    <property type="entry name" value="DUF72"/>
</dbReference>
<dbReference type="SUPFAM" id="SSF117396">
    <property type="entry name" value="TM1631-like"/>
    <property type="match status" value="1"/>
</dbReference>
<organism evidence="1 2">
    <name type="scientific">Pedobacter endophyticus</name>
    <dbReference type="NCBI Taxonomy" id="2789740"/>
    <lineage>
        <taxon>Bacteria</taxon>
        <taxon>Pseudomonadati</taxon>
        <taxon>Bacteroidota</taxon>
        <taxon>Sphingobacteriia</taxon>
        <taxon>Sphingobacteriales</taxon>
        <taxon>Sphingobacteriaceae</taxon>
        <taxon>Pedobacter</taxon>
    </lineage>
</organism>
<dbReference type="Pfam" id="PF01904">
    <property type="entry name" value="DUF72"/>
    <property type="match status" value="1"/>
</dbReference>
<reference evidence="1 2" key="1">
    <citation type="submission" date="2020-11" db="EMBL/GenBank/DDBJ databases">
        <title>Pedobacter endophytica, an endophytic bacteria isolated form Carex pumila.</title>
        <authorList>
            <person name="Peng Y."/>
            <person name="Jiang L."/>
            <person name="Lee J."/>
        </authorList>
    </citation>
    <scope>NUCLEOTIDE SEQUENCE [LARGE SCALE GENOMIC DNA]</scope>
    <source>
        <strain evidence="1 2">JBR3-12</strain>
    </source>
</reference>
<gene>
    <name evidence="1" type="ORF">IZT61_08465</name>
</gene>
<keyword evidence="2" id="KW-1185">Reference proteome</keyword>